<evidence type="ECO:0000313" key="2">
    <source>
        <dbReference type="Proteomes" id="UP000018348"/>
    </source>
</evidence>
<reference evidence="1 2" key="1">
    <citation type="submission" date="2013-01" db="EMBL/GenBank/DDBJ databases">
        <authorList>
            <person name="Bench S."/>
        </authorList>
    </citation>
    <scope>NUCLEOTIDE SEQUENCE [LARGE SCALE GENOMIC DNA]</scope>
    <source>
        <strain evidence="1 2">WH 8502</strain>
    </source>
</reference>
<proteinExistence type="predicted"/>
<evidence type="ECO:0000313" key="1">
    <source>
        <dbReference type="EMBL" id="CCQ49138.1"/>
    </source>
</evidence>
<accession>T2I832</accession>
<sequence>MKQHKGFGEPKKTVSIKLIEREKVTGKRLIDIIEEHNLKWFAKVKKME</sequence>
<dbReference type="Proteomes" id="UP000018348">
    <property type="component" value="Unassembled WGS sequence"/>
</dbReference>
<reference evidence="1 2" key="2">
    <citation type="submission" date="2013-09" db="EMBL/GenBank/DDBJ databases">
        <title>Whole genome comparison of six Crocosphaera watsonii strains with differing phenotypes.</title>
        <authorList>
            <person name="Bench S.R."/>
            <person name="Heller P."/>
            <person name="Frank I."/>
            <person name="Arciniega M."/>
            <person name="Shilova I.N."/>
            <person name="Zehr J.P."/>
        </authorList>
    </citation>
    <scope>NUCLEOTIDE SEQUENCE [LARGE SCALE GENOMIC DNA]</scope>
    <source>
        <strain evidence="1 2">WH 8502</strain>
    </source>
</reference>
<name>T2I832_CROWT</name>
<protein>
    <submittedName>
        <fullName evidence="1">Uncharacterized protein</fullName>
    </submittedName>
</protein>
<dbReference type="EMBL" id="CAQK01000076">
    <property type="protein sequence ID" value="CCQ49138.1"/>
    <property type="molecule type" value="Genomic_DNA"/>
</dbReference>
<comment type="caution">
    <text evidence="1">The sequence shown here is derived from an EMBL/GenBank/DDBJ whole genome shotgun (WGS) entry which is preliminary data.</text>
</comment>
<gene>
    <name evidence="1" type="ORF">CWATWH8502_907</name>
</gene>
<organism evidence="1 2">
    <name type="scientific">Crocosphaera watsonii WH 8502</name>
    <dbReference type="NCBI Taxonomy" id="423474"/>
    <lineage>
        <taxon>Bacteria</taxon>
        <taxon>Bacillati</taxon>
        <taxon>Cyanobacteriota</taxon>
        <taxon>Cyanophyceae</taxon>
        <taxon>Oscillatoriophycideae</taxon>
        <taxon>Chroococcales</taxon>
        <taxon>Aphanothecaceae</taxon>
        <taxon>Crocosphaera</taxon>
    </lineage>
</organism>
<dbReference type="RefSeq" id="WP_021829261.1">
    <property type="nucleotide sequence ID" value="NZ_CAQK01000076.1"/>
</dbReference>
<dbReference type="AlphaFoldDB" id="T2I832"/>